<protein>
    <submittedName>
        <fullName evidence="1">Uncharacterized protein</fullName>
    </submittedName>
</protein>
<dbReference type="AlphaFoldDB" id="A0A3E0GZ19"/>
<sequence>MGWTIIVVGRASFVNEVDDLVVMAGIWLQPWAPGRRDHFVRIRPERVTGRRLHPDHDPGPGV</sequence>
<evidence type="ECO:0000313" key="2">
    <source>
        <dbReference type="Proteomes" id="UP000256269"/>
    </source>
</evidence>
<evidence type="ECO:0000313" key="1">
    <source>
        <dbReference type="EMBL" id="REH34896.1"/>
    </source>
</evidence>
<proteinExistence type="predicted"/>
<dbReference type="RefSeq" id="WP_116180284.1">
    <property type="nucleotide sequence ID" value="NZ_CP144375.1"/>
</dbReference>
<gene>
    <name evidence="1" type="ORF">BCF44_119172</name>
</gene>
<dbReference type="OrthoDB" id="3212118at2"/>
<dbReference type="Gene3D" id="2.30.110.10">
    <property type="entry name" value="Electron Transport, Fmn-binding Protein, Chain A"/>
    <property type="match status" value="1"/>
</dbReference>
<dbReference type="Proteomes" id="UP000256269">
    <property type="component" value="Unassembled WGS sequence"/>
</dbReference>
<reference evidence="1 2" key="1">
    <citation type="submission" date="2018-08" db="EMBL/GenBank/DDBJ databases">
        <title>Genomic Encyclopedia of Archaeal and Bacterial Type Strains, Phase II (KMG-II): from individual species to whole genera.</title>
        <authorList>
            <person name="Goeker M."/>
        </authorList>
    </citation>
    <scope>NUCLEOTIDE SEQUENCE [LARGE SCALE GENOMIC DNA]</scope>
    <source>
        <strain evidence="1 2">DSM 45791</strain>
    </source>
</reference>
<dbReference type="InterPro" id="IPR012349">
    <property type="entry name" value="Split_barrel_FMN-bd"/>
</dbReference>
<keyword evidence="2" id="KW-1185">Reference proteome</keyword>
<comment type="caution">
    <text evidence="1">The sequence shown here is derived from an EMBL/GenBank/DDBJ whole genome shotgun (WGS) entry which is preliminary data.</text>
</comment>
<accession>A0A3E0GZ19</accession>
<organism evidence="1 2">
    <name type="scientific">Kutzneria buriramensis</name>
    <dbReference type="NCBI Taxonomy" id="1045776"/>
    <lineage>
        <taxon>Bacteria</taxon>
        <taxon>Bacillati</taxon>
        <taxon>Actinomycetota</taxon>
        <taxon>Actinomycetes</taxon>
        <taxon>Pseudonocardiales</taxon>
        <taxon>Pseudonocardiaceae</taxon>
        <taxon>Kutzneria</taxon>
    </lineage>
</organism>
<name>A0A3E0GZ19_9PSEU</name>
<dbReference type="EMBL" id="QUNO01000019">
    <property type="protein sequence ID" value="REH34896.1"/>
    <property type="molecule type" value="Genomic_DNA"/>
</dbReference>
<dbReference type="SUPFAM" id="SSF50475">
    <property type="entry name" value="FMN-binding split barrel"/>
    <property type="match status" value="1"/>
</dbReference>